<feature type="binding site" evidence="5">
    <location>
        <position position="240"/>
    </location>
    <ligand>
        <name>a divalent metal cation</name>
        <dbReference type="ChEBI" id="CHEBI:60240"/>
        <label>1</label>
    </ligand>
</feature>
<dbReference type="Proteomes" id="UP000503462">
    <property type="component" value="Chromosome 2"/>
</dbReference>
<dbReference type="SUPFAM" id="SSF51556">
    <property type="entry name" value="Metallo-dependent hydrolases"/>
    <property type="match status" value="1"/>
</dbReference>
<dbReference type="InterPro" id="IPR018228">
    <property type="entry name" value="DNase_TatD-rel_CS"/>
</dbReference>
<gene>
    <name evidence="6" type="ORF">AMS68_002491</name>
</gene>
<feature type="binding site" evidence="5">
    <location>
        <position position="166"/>
    </location>
    <ligand>
        <name>a divalent metal cation</name>
        <dbReference type="ChEBI" id="CHEBI:60240"/>
        <label>2</label>
    </ligand>
</feature>
<evidence type="ECO:0000256" key="4">
    <source>
        <dbReference type="ARBA" id="ARBA00022801"/>
    </source>
</evidence>
<accession>A0A6H0XQG7</accession>
<dbReference type="PANTHER" id="PTHR10060:SF15">
    <property type="entry name" value="DEOXYRIBONUCLEASE TATDN1"/>
    <property type="match status" value="1"/>
</dbReference>
<dbReference type="InterPro" id="IPR032466">
    <property type="entry name" value="Metal_Hydrolase"/>
</dbReference>
<keyword evidence="4" id="KW-0378">Hydrolase</keyword>
<dbReference type="PANTHER" id="PTHR10060">
    <property type="entry name" value="TATD FAMILY DEOXYRIBONUCLEASE"/>
    <property type="match status" value="1"/>
</dbReference>
<keyword evidence="2" id="KW-0540">Nuclease</keyword>
<dbReference type="AlphaFoldDB" id="A0A6H0XQG7"/>
<evidence type="ECO:0000313" key="7">
    <source>
        <dbReference type="Proteomes" id="UP000503462"/>
    </source>
</evidence>
<dbReference type="CDD" id="cd01310">
    <property type="entry name" value="TatD_DNAse"/>
    <property type="match status" value="1"/>
</dbReference>
<dbReference type="GO" id="GO:0046872">
    <property type="term" value="F:metal ion binding"/>
    <property type="evidence" value="ECO:0007669"/>
    <property type="project" value="UniProtKB-KW"/>
</dbReference>
<feature type="binding site" evidence="5">
    <location>
        <position position="129"/>
    </location>
    <ligand>
        <name>a divalent metal cation</name>
        <dbReference type="ChEBI" id="CHEBI:60240"/>
        <label>1</label>
    </ligand>
</feature>
<evidence type="ECO:0000256" key="5">
    <source>
        <dbReference type="PIRSR" id="PIRSR005902-1"/>
    </source>
</evidence>
<dbReference type="GO" id="GO:0008296">
    <property type="term" value="F:3'-5'-DNA exonuclease activity"/>
    <property type="evidence" value="ECO:0007669"/>
    <property type="project" value="TreeGrafter"/>
</dbReference>
<organism evidence="6 7">
    <name type="scientific">Peltaster fructicola</name>
    <dbReference type="NCBI Taxonomy" id="286661"/>
    <lineage>
        <taxon>Eukaryota</taxon>
        <taxon>Fungi</taxon>
        <taxon>Dikarya</taxon>
        <taxon>Ascomycota</taxon>
        <taxon>Pezizomycotina</taxon>
        <taxon>Dothideomycetes</taxon>
        <taxon>Dothideomycetes incertae sedis</taxon>
        <taxon>Peltaster</taxon>
    </lineage>
</organism>
<keyword evidence="3 5" id="KW-0479">Metal-binding</keyword>
<dbReference type="PIRSF" id="PIRSF005902">
    <property type="entry name" value="DNase_TatD"/>
    <property type="match status" value="1"/>
</dbReference>
<feature type="binding site" evidence="5">
    <location>
        <position position="192"/>
    </location>
    <ligand>
        <name>a divalent metal cation</name>
        <dbReference type="ChEBI" id="CHEBI:60240"/>
        <label>2</label>
    </ligand>
</feature>
<evidence type="ECO:0000256" key="3">
    <source>
        <dbReference type="ARBA" id="ARBA00022723"/>
    </source>
</evidence>
<dbReference type="Pfam" id="PF01026">
    <property type="entry name" value="TatD_DNase"/>
    <property type="match status" value="1"/>
</dbReference>
<name>A0A6H0XQG7_9PEZI</name>
<dbReference type="EMBL" id="CP051140">
    <property type="protein sequence ID" value="QIW96973.1"/>
    <property type="molecule type" value="Genomic_DNA"/>
</dbReference>
<evidence type="ECO:0000313" key="6">
    <source>
        <dbReference type="EMBL" id="QIW96973.1"/>
    </source>
</evidence>
<dbReference type="InterPro" id="IPR050891">
    <property type="entry name" value="TatD-type_Hydrolase"/>
</dbReference>
<dbReference type="GO" id="GO:0005829">
    <property type="term" value="C:cytosol"/>
    <property type="evidence" value="ECO:0007669"/>
    <property type="project" value="TreeGrafter"/>
</dbReference>
<dbReference type="OrthoDB" id="6079689at2759"/>
<evidence type="ECO:0000256" key="1">
    <source>
        <dbReference type="ARBA" id="ARBA00009275"/>
    </source>
</evidence>
<comment type="similarity">
    <text evidence="1">Belongs to the metallo-dependent hydrolases superfamily. TatD-type hydrolase family.</text>
</comment>
<dbReference type="Gene3D" id="3.20.20.140">
    <property type="entry name" value="Metal-dependent hydrolases"/>
    <property type="match status" value="1"/>
</dbReference>
<proteinExistence type="inferred from homology"/>
<reference evidence="6 7" key="1">
    <citation type="journal article" date="2016" name="Sci. Rep.">
        <title>Peltaster fructicola genome reveals evolution from an invasive phytopathogen to an ectophytic parasite.</title>
        <authorList>
            <person name="Xu C."/>
            <person name="Chen H."/>
            <person name="Gleason M.L."/>
            <person name="Xu J.R."/>
            <person name="Liu H."/>
            <person name="Zhang R."/>
            <person name="Sun G."/>
        </authorList>
    </citation>
    <scope>NUCLEOTIDE SEQUENCE [LARGE SCALE GENOMIC DNA]</scope>
    <source>
        <strain evidence="6 7">LNHT1506</strain>
    </source>
</reference>
<protein>
    <submittedName>
        <fullName evidence="6">Uncharacterized protein</fullName>
    </submittedName>
</protein>
<dbReference type="InterPro" id="IPR001130">
    <property type="entry name" value="TatD-like"/>
</dbReference>
<evidence type="ECO:0000256" key="2">
    <source>
        <dbReference type="ARBA" id="ARBA00022722"/>
    </source>
</evidence>
<sequence>MTTVTQQNGSQTLRELRYIDIAINLTDDIFKGKYHGKQAHESDLSKIIQRARDVGVKKLMVTGSCVQESRKAVQLANDYPGYCYATIGVHPCSAKTFDDHEEGPDALLQELRTLAIQSRDAGTATAFGEFGLDYDRLHYCDKETQIKYFKKQLDIAVETQLPLFLHSRAAADDFEAILKERLHELPKRGLVHSFTGSLEEMQRLVELGFDIGVNGCSMKTDENIEVVKAIPLERLQLETDAPWCDMRASHASAKYLVDAQQLPKAVKKEKWTEDTMVKGRNEPCTVVHVAHAVAGIKEVPVEECLAELFKDVWSW</sequence>
<dbReference type="PROSITE" id="PS01090">
    <property type="entry name" value="TATD_2"/>
    <property type="match status" value="1"/>
</dbReference>
<keyword evidence="7" id="KW-1185">Reference proteome</keyword>